<dbReference type="OrthoDB" id="6059473at2759"/>
<reference evidence="1 2" key="1">
    <citation type="submission" date="2020-06" db="EMBL/GenBank/DDBJ databases">
        <authorList>
            <person name="Li R."/>
            <person name="Bekaert M."/>
        </authorList>
    </citation>
    <scope>NUCLEOTIDE SEQUENCE [LARGE SCALE GENOMIC DNA]</scope>
    <source>
        <strain evidence="2">wild</strain>
    </source>
</reference>
<evidence type="ECO:0000313" key="2">
    <source>
        <dbReference type="Proteomes" id="UP000507470"/>
    </source>
</evidence>
<dbReference type="AlphaFoldDB" id="A0A6J8CB24"/>
<sequence>MINEVKTDVNILKTKYDASQLEITSLRGDFTELEQGVAGMDLQIQAIEGEKLQKQKFELPTQMNEIKDQVTLKYNVIIYGVDDSNADENIYSVTRQLLSQNLKLEQRKANAIPIANAHRVPTRGSGPKPIIVRFLHYGDKHHFIMSSAHNLKRSQIRILDDLPVSMKEERFLLSHVAYKIRTKEKLQTRIRDVGAHMTLETCKNRGDSWSSRE</sequence>
<name>A0A6J8CB24_MYTCO</name>
<dbReference type="Gene3D" id="3.30.70.1820">
    <property type="entry name" value="L1 transposable element, RRM domain"/>
    <property type="match status" value="1"/>
</dbReference>
<gene>
    <name evidence="1" type="ORF">MCOR_28454</name>
</gene>
<keyword evidence="2" id="KW-1185">Reference proteome</keyword>
<protein>
    <submittedName>
        <fullName evidence="1">Uncharacterized protein</fullName>
    </submittedName>
</protein>
<organism evidence="1 2">
    <name type="scientific">Mytilus coruscus</name>
    <name type="common">Sea mussel</name>
    <dbReference type="NCBI Taxonomy" id="42192"/>
    <lineage>
        <taxon>Eukaryota</taxon>
        <taxon>Metazoa</taxon>
        <taxon>Spiralia</taxon>
        <taxon>Lophotrochozoa</taxon>
        <taxon>Mollusca</taxon>
        <taxon>Bivalvia</taxon>
        <taxon>Autobranchia</taxon>
        <taxon>Pteriomorphia</taxon>
        <taxon>Mytilida</taxon>
        <taxon>Mytiloidea</taxon>
        <taxon>Mytilidae</taxon>
        <taxon>Mytilinae</taxon>
        <taxon>Mytilus</taxon>
    </lineage>
</organism>
<evidence type="ECO:0000313" key="1">
    <source>
        <dbReference type="EMBL" id="CAC5393605.1"/>
    </source>
</evidence>
<proteinExistence type="predicted"/>
<dbReference type="EMBL" id="CACVKT020005205">
    <property type="protein sequence ID" value="CAC5393605.1"/>
    <property type="molecule type" value="Genomic_DNA"/>
</dbReference>
<accession>A0A6J8CB24</accession>
<dbReference type="Proteomes" id="UP000507470">
    <property type="component" value="Unassembled WGS sequence"/>
</dbReference>